<dbReference type="Pfam" id="PF17746">
    <property type="entry name" value="SfsA_N"/>
    <property type="match status" value="1"/>
</dbReference>
<dbReference type="InterPro" id="IPR041465">
    <property type="entry name" value="SfsA_N"/>
</dbReference>
<organism evidence="4 5">
    <name type="scientific">Oceanobacillus luteolus</name>
    <dbReference type="NCBI Taxonomy" id="1274358"/>
    <lineage>
        <taxon>Bacteria</taxon>
        <taxon>Bacillati</taxon>
        <taxon>Bacillota</taxon>
        <taxon>Bacilli</taxon>
        <taxon>Bacillales</taxon>
        <taxon>Bacillaceae</taxon>
        <taxon>Oceanobacillus</taxon>
    </lineage>
</organism>
<dbReference type="InterPro" id="IPR040452">
    <property type="entry name" value="SfsA_C"/>
</dbReference>
<dbReference type="EMBL" id="JBHUDE010000165">
    <property type="protein sequence ID" value="MFD1609962.1"/>
    <property type="molecule type" value="Genomic_DNA"/>
</dbReference>
<dbReference type="Gene3D" id="2.40.50.580">
    <property type="match status" value="1"/>
</dbReference>
<comment type="similarity">
    <text evidence="1">Belongs to the SfsA family.</text>
</comment>
<dbReference type="PANTHER" id="PTHR30545">
    <property type="entry name" value="SUGAR FERMENTATION STIMULATION PROTEIN A"/>
    <property type="match status" value="1"/>
</dbReference>
<evidence type="ECO:0000313" key="5">
    <source>
        <dbReference type="Proteomes" id="UP001597221"/>
    </source>
</evidence>
<dbReference type="NCBIfam" id="TIGR00230">
    <property type="entry name" value="sfsA"/>
    <property type="match status" value="1"/>
</dbReference>
<evidence type="ECO:0000256" key="1">
    <source>
        <dbReference type="HAMAP-Rule" id="MF_00095"/>
    </source>
</evidence>
<gene>
    <name evidence="1 4" type="primary">sfsA</name>
    <name evidence="4" type="ORF">ACFSBH_20280</name>
</gene>
<feature type="domain" description="Sugar fermentation stimulation protein C-terminal" evidence="2">
    <location>
        <begin position="80"/>
        <end position="216"/>
    </location>
</feature>
<evidence type="ECO:0000313" key="4">
    <source>
        <dbReference type="EMBL" id="MFD1609962.1"/>
    </source>
</evidence>
<dbReference type="HAMAP" id="MF_00095">
    <property type="entry name" value="SfsA"/>
    <property type="match status" value="1"/>
</dbReference>
<dbReference type="Pfam" id="PF03749">
    <property type="entry name" value="SfsA"/>
    <property type="match status" value="1"/>
</dbReference>
<keyword evidence="5" id="KW-1185">Reference proteome</keyword>
<name>A0ABW4HXX3_9BACI</name>
<reference evidence="5" key="1">
    <citation type="journal article" date="2019" name="Int. J. Syst. Evol. Microbiol.">
        <title>The Global Catalogue of Microorganisms (GCM) 10K type strain sequencing project: providing services to taxonomists for standard genome sequencing and annotation.</title>
        <authorList>
            <consortium name="The Broad Institute Genomics Platform"/>
            <consortium name="The Broad Institute Genome Sequencing Center for Infectious Disease"/>
            <person name="Wu L."/>
            <person name="Ma J."/>
        </authorList>
    </citation>
    <scope>NUCLEOTIDE SEQUENCE [LARGE SCALE GENOMIC DNA]</scope>
    <source>
        <strain evidence="5">CGMCC 1.12376</strain>
    </source>
</reference>
<sequence length="228" mass="26043">MRYLEVKFGEFSRKLNRFVAEVFIDGQLEKVHIKNTGRLIEVLKPGATVALEPSNNPKRVTRYSIIAAKKEEKWVNIDSQVPNSVVYEALKKGKLMQFVGVTDIKREVRYESSRFDLFYYRDKIPGFIEVKGVTLEQDGVAMFPDAPTTRGTRHVNTLIQAKDEGFEATILFIVQMGGCHLFTPYKDMDIAFYQMLKEAAVKGVQLLAYDCEVTESTIQLNNQIPIHI</sequence>
<protein>
    <recommendedName>
        <fullName evidence="1">Sugar fermentation stimulation protein homolog</fullName>
    </recommendedName>
</protein>
<comment type="caution">
    <text evidence="4">The sequence shown here is derived from an EMBL/GenBank/DDBJ whole genome shotgun (WGS) entry which is preliminary data.</text>
</comment>
<feature type="domain" description="SfsA N-terminal OB" evidence="3">
    <location>
        <begin position="13"/>
        <end position="77"/>
    </location>
</feature>
<dbReference type="InterPro" id="IPR005224">
    <property type="entry name" value="SfsA"/>
</dbReference>
<dbReference type="CDD" id="cd22359">
    <property type="entry name" value="SfsA-like_bacterial"/>
    <property type="match status" value="1"/>
</dbReference>
<accession>A0ABW4HXX3</accession>
<evidence type="ECO:0000259" key="2">
    <source>
        <dbReference type="Pfam" id="PF03749"/>
    </source>
</evidence>
<dbReference type="Gene3D" id="3.40.1350.60">
    <property type="match status" value="1"/>
</dbReference>
<dbReference type="RefSeq" id="WP_251514473.1">
    <property type="nucleotide sequence ID" value="NZ_JAMBON010000017.1"/>
</dbReference>
<dbReference type="PANTHER" id="PTHR30545:SF2">
    <property type="entry name" value="SUGAR FERMENTATION STIMULATION PROTEIN A"/>
    <property type="match status" value="1"/>
</dbReference>
<evidence type="ECO:0000259" key="3">
    <source>
        <dbReference type="Pfam" id="PF17746"/>
    </source>
</evidence>
<dbReference type="Proteomes" id="UP001597221">
    <property type="component" value="Unassembled WGS sequence"/>
</dbReference>
<proteinExistence type="inferred from homology"/>